<feature type="transmembrane region" description="Helical" evidence="8">
    <location>
        <begin position="294"/>
        <end position="311"/>
    </location>
</feature>
<dbReference type="EMBL" id="JAUHHC010000002">
    <property type="protein sequence ID" value="MDN3920451.1"/>
    <property type="molecule type" value="Genomic_DNA"/>
</dbReference>
<evidence type="ECO:0000259" key="9">
    <source>
        <dbReference type="Pfam" id="PF11984"/>
    </source>
</evidence>
<evidence type="ECO:0000256" key="6">
    <source>
        <dbReference type="ARBA" id="ARBA00022989"/>
    </source>
</evidence>
<evidence type="ECO:0000256" key="3">
    <source>
        <dbReference type="ARBA" id="ARBA00022670"/>
    </source>
</evidence>
<feature type="transmembrane region" description="Helical" evidence="8">
    <location>
        <begin position="187"/>
        <end position="205"/>
    </location>
</feature>
<dbReference type="NCBIfam" id="TIGR04178">
    <property type="entry name" value="exo_archaeo"/>
    <property type="match status" value="1"/>
</dbReference>
<feature type="domain" description="Methanolan biosynthesis EpsI" evidence="9">
    <location>
        <begin position="301"/>
        <end position="506"/>
    </location>
</feature>
<evidence type="ECO:0000313" key="11">
    <source>
        <dbReference type="Proteomes" id="UP001228044"/>
    </source>
</evidence>
<evidence type="ECO:0000256" key="4">
    <source>
        <dbReference type="ARBA" id="ARBA00022692"/>
    </source>
</evidence>
<evidence type="ECO:0000256" key="1">
    <source>
        <dbReference type="ARBA" id="ARBA00004651"/>
    </source>
</evidence>
<dbReference type="Pfam" id="PF11984">
    <property type="entry name" value="DUF3485"/>
    <property type="match status" value="1"/>
</dbReference>
<keyword evidence="2" id="KW-1003">Cell membrane</keyword>
<feature type="transmembrane region" description="Helical" evidence="8">
    <location>
        <begin position="128"/>
        <end position="146"/>
    </location>
</feature>
<feature type="transmembrane region" description="Helical" evidence="8">
    <location>
        <begin position="212"/>
        <end position="232"/>
    </location>
</feature>
<keyword evidence="6 8" id="KW-1133">Transmembrane helix</keyword>
<organism evidence="10 11">
    <name type="scientific">Roseateles violae</name>
    <dbReference type="NCBI Taxonomy" id="3058042"/>
    <lineage>
        <taxon>Bacteria</taxon>
        <taxon>Pseudomonadati</taxon>
        <taxon>Pseudomonadota</taxon>
        <taxon>Betaproteobacteria</taxon>
        <taxon>Burkholderiales</taxon>
        <taxon>Sphaerotilaceae</taxon>
        <taxon>Roseateles</taxon>
    </lineage>
</organism>
<name>A0ABT8DQZ9_9BURK</name>
<evidence type="ECO:0000313" key="10">
    <source>
        <dbReference type="EMBL" id="MDN3920451.1"/>
    </source>
</evidence>
<dbReference type="InterPro" id="IPR017540">
    <property type="entry name" value="Exosortase-1"/>
</dbReference>
<feature type="transmembrane region" description="Helical" evidence="8">
    <location>
        <begin position="44"/>
        <end position="60"/>
    </location>
</feature>
<dbReference type="NCBIfam" id="TIGR02914">
    <property type="entry name" value="EpsI_fam"/>
    <property type="match status" value="1"/>
</dbReference>
<accession>A0ABT8DQZ9</accession>
<dbReference type="RefSeq" id="WP_290358748.1">
    <property type="nucleotide sequence ID" value="NZ_JAUHHC010000002.1"/>
</dbReference>
<dbReference type="InterPro" id="IPR013426">
    <property type="entry name" value="EpsH-like"/>
</dbReference>
<dbReference type="NCBIfam" id="TIGR03109">
    <property type="entry name" value="exosort_XrtA"/>
    <property type="match status" value="1"/>
</dbReference>
<dbReference type="InterPro" id="IPR014263">
    <property type="entry name" value="Methanolan_biosynth_EpsI"/>
</dbReference>
<evidence type="ECO:0000256" key="2">
    <source>
        <dbReference type="ARBA" id="ARBA00022475"/>
    </source>
</evidence>
<dbReference type="EC" id="3.4.22.-" evidence="10"/>
<evidence type="ECO:0000256" key="7">
    <source>
        <dbReference type="ARBA" id="ARBA00023136"/>
    </source>
</evidence>
<dbReference type="InterPro" id="IPR026392">
    <property type="entry name" value="Exo/Archaeosortase_dom"/>
</dbReference>
<keyword evidence="11" id="KW-1185">Reference proteome</keyword>
<feature type="transmembrane region" description="Helical" evidence="8">
    <location>
        <begin position="252"/>
        <end position="273"/>
    </location>
</feature>
<evidence type="ECO:0000256" key="8">
    <source>
        <dbReference type="SAM" id="Phobius"/>
    </source>
</evidence>
<dbReference type="InterPro" id="IPR019127">
    <property type="entry name" value="Exosortase"/>
</dbReference>
<protein>
    <submittedName>
        <fullName evidence="10">Exosortase A</fullName>
        <ecNumber evidence="10">3.4.22.-</ecNumber>
    </submittedName>
</protein>
<feature type="transmembrane region" description="Helical" evidence="8">
    <location>
        <begin position="102"/>
        <end position="121"/>
    </location>
</feature>
<dbReference type="Proteomes" id="UP001228044">
    <property type="component" value="Unassembled WGS sequence"/>
</dbReference>
<feature type="transmembrane region" description="Helical" evidence="8">
    <location>
        <begin position="72"/>
        <end position="90"/>
    </location>
</feature>
<keyword evidence="7 8" id="KW-0472">Membrane</keyword>
<dbReference type="GO" id="GO:0016787">
    <property type="term" value="F:hydrolase activity"/>
    <property type="evidence" value="ECO:0007669"/>
    <property type="project" value="UniProtKB-KW"/>
</dbReference>
<keyword evidence="4 8" id="KW-0812">Transmembrane</keyword>
<comment type="subcellular location">
    <subcellularLocation>
        <location evidence="1">Cell membrane</location>
        <topology evidence="1">Multi-pass membrane protein</topology>
    </subcellularLocation>
</comment>
<sequence length="522" mass="56674">MRPAPLSPAWRRALPGFLVLLLGVLLLYRQTGLAMVEIWYRSETFAHAFVVPPISLWLIWRQRAVLAQLTPRPQAIFLLPMAAAGLLWLVGDLAAVNAATQFAFTAMLVLTVPAALGWAVARSIAFPLLFLFFAVPFGEFLMPLLMETTADFTVAALRLSGIPVYREGLQFIIPSGNWSVVEACSGIRYLMASVMVGCLFAYLNYRSTKRRWIFVGIATVLPLVANWLRAYMIVMLGHLSSNQLAVGADHLIYGWVFFGIIMLALFMIGARWAEPDAPPPAPPAIPPAAAITRRGAAVWVALGLLIAAPLATSRALDAQAPGQPLSLAAPDFAARGWPAAEAPPARYRPAFEFPAAELQTAYSSGDAGAAVGLYIGYYRQQGYRSKLVSSNNVLLRSNDRHWAQVDGGVVEGTVGETAARLRTAELLGSSRSLEAIDGQRLRVWQLYWVDGRLTSADWQAKLYGVLGRLLGRGDDAAVVVVYADKGQAGEGDALLRRFLQDNGAGLQGWLQQTREAGRAGSR</sequence>
<dbReference type="Pfam" id="PF09721">
    <property type="entry name" value="Exosortase_EpsH"/>
    <property type="match status" value="1"/>
</dbReference>
<comment type="caution">
    <text evidence="10">The sequence shown here is derived from an EMBL/GenBank/DDBJ whole genome shotgun (WGS) entry which is preliminary data.</text>
</comment>
<proteinExistence type="predicted"/>
<evidence type="ECO:0000256" key="5">
    <source>
        <dbReference type="ARBA" id="ARBA00022801"/>
    </source>
</evidence>
<keyword evidence="3" id="KW-0645">Protease</keyword>
<keyword evidence="5 10" id="KW-0378">Hydrolase</keyword>
<reference evidence="10 11" key="1">
    <citation type="submission" date="2023-06" db="EMBL/GenBank/DDBJ databases">
        <title>Pelomonas sp. PFR6 16S ribosomal RNA gene Genome sequencing and assembly.</title>
        <authorList>
            <person name="Woo H."/>
        </authorList>
    </citation>
    <scope>NUCLEOTIDE SEQUENCE [LARGE SCALE GENOMIC DNA]</scope>
    <source>
        <strain evidence="10 11">PFR6</strain>
    </source>
</reference>
<dbReference type="NCBIfam" id="TIGR02602">
    <property type="entry name" value="8TM_EpsH"/>
    <property type="match status" value="1"/>
</dbReference>
<gene>
    <name evidence="10" type="primary">xrtA</name>
    <name evidence="10" type="ORF">QWJ38_09200</name>
</gene>